<feature type="non-terminal residue" evidence="1">
    <location>
        <position position="1"/>
    </location>
</feature>
<evidence type="ECO:0000313" key="1">
    <source>
        <dbReference type="EMBL" id="VAW14689.1"/>
    </source>
</evidence>
<gene>
    <name evidence="1" type="ORF">MNBD_ALPHA11-1948</name>
</gene>
<name>A0A3B0TR46_9ZZZZ</name>
<accession>A0A3B0TR46</accession>
<organism evidence="1">
    <name type="scientific">hydrothermal vent metagenome</name>
    <dbReference type="NCBI Taxonomy" id="652676"/>
    <lineage>
        <taxon>unclassified sequences</taxon>
        <taxon>metagenomes</taxon>
        <taxon>ecological metagenomes</taxon>
    </lineage>
</organism>
<dbReference type="EMBL" id="UOEQ01000049">
    <property type="protein sequence ID" value="VAW14689.1"/>
    <property type="molecule type" value="Genomic_DNA"/>
</dbReference>
<sequence>FGFLSEIDLEYEETSAENKMVVEQI</sequence>
<protein>
    <submittedName>
        <fullName evidence="1">Uncharacterized protein</fullName>
    </submittedName>
</protein>
<proteinExistence type="predicted"/>
<dbReference type="AlphaFoldDB" id="A0A3B0TR46"/>
<reference evidence="1" key="1">
    <citation type="submission" date="2018-06" db="EMBL/GenBank/DDBJ databases">
        <authorList>
            <person name="Zhirakovskaya E."/>
        </authorList>
    </citation>
    <scope>NUCLEOTIDE SEQUENCE</scope>
</reference>